<keyword evidence="4" id="KW-1185">Reference proteome</keyword>
<dbReference type="Proteomes" id="UP000193467">
    <property type="component" value="Unassembled WGS sequence"/>
</dbReference>
<dbReference type="PANTHER" id="PTHR10695:SF46">
    <property type="entry name" value="BIFUNCTIONAL COENZYME A SYNTHASE-RELATED"/>
    <property type="match status" value="1"/>
</dbReference>
<protein>
    <recommendedName>
        <fullName evidence="2">Cytidyltransferase-like domain-containing protein</fullName>
    </recommendedName>
</protein>
<dbReference type="Gene3D" id="3.40.50.620">
    <property type="entry name" value="HUPs"/>
    <property type="match status" value="1"/>
</dbReference>
<evidence type="ECO:0000256" key="1">
    <source>
        <dbReference type="SAM" id="MobiDB-lite"/>
    </source>
</evidence>
<evidence type="ECO:0000313" key="3">
    <source>
        <dbReference type="EMBL" id="ORY89146.1"/>
    </source>
</evidence>
<dbReference type="InterPro" id="IPR014729">
    <property type="entry name" value="Rossmann-like_a/b/a_fold"/>
</dbReference>
<dbReference type="PANTHER" id="PTHR10695">
    <property type="entry name" value="DEPHOSPHO-COA KINASE-RELATED"/>
    <property type="match status" value="1"/>
</dbReference>
<organism evidence="3 4">
    <name type="scientific">Leucosporidium creatinivorum</name>
    <dbReference type="NCBI Taxonomy" id="106004"/>
    <lineage>
        <taxon>Eukaryota</taxon>
        <taxon>Fungi</taxon>
        <taxon>Dikarya</taxon>
        <taxon>Basidiomycota</taxon>
        <taxon>Pucciniomycotina</taxon>
        <taxon>Microbotryomycetes</taxon>
        <taxon>Leucosporidiales</taxon>
        <taxon>Leucosporidium</taxon>
    </lineage>
</organism>
<evidence type="ECO:0000259" key="2">
    <source>
        <dbReference type="Pfam" id="PF01467"/>
    </source>
</evidence>
<accession>A0A1Y2G030</accession>
<dbReference type="SUPFAM" id="SSF52374">
    <property type="entry name" value="Nucleotidylyl transferase"/>
    <property type="match status" value="1"/>
</dbReference>
<dbReference type="OrthoDB" id="330671at2759"/>
<sequence>MRGLGVCVPEGVECVRIEVQQEEGEQEGKGKGVAVDTEEEHRPKQYKDKDDKPTPNQHSPSFPVTALGGTFDHLHAGHKILLTMAASVTTRKIIVGVTDEALLVNKKHHTYLESLPHRIHAVESFLSLIRPTIEHEVVPISDPFGPTAHDPDIQGLVVSEETRSGGSAINTKRLALSPPLNELETLVIELIADDGDAESEEVGATVDVARKMGSTGIRGWLAARDEKEGKREGEGAE</sequence>
<evidence type="ECO:0000313" key="4">
    <source>
        <dbReference type="Proteomes" id="UP000193467"/>
    </source>
</evidence>
<feature type="domain" description="Cytidyltransferase-like" evidence="2">
    <location>
        <begin position="67"/>
        <end position="125"/>
    </location>
</feature>
<dbReference type="AlphaFoldDB" id="A0A1Y2G030"/>
<dbReference type="InterPro" id="IPR004821">
    <property type="entry name" value="Cyt_trans-like"/>
</dbReference>
<comment type="caution">
    <text evidence="3">The sequence shown here is derived from an EMBL/GenBank/DDBJ whole genome shotgun (WGS) entry which is preliminary data.</text>
</comment>
<name>A0A1Y2G030_9BASI</name>
<dbReference type="InParanoid" id="A0A1Y2G030"/>
<dbReference type="GO" id="GO:0004140">
    <property type="term" value="F:dephospho-CoA kinase activity"/>
    <property type="evidence" value="ECO:0007669"/>
    <property type="project" value="TreeGrafter"/>
</dbReference>
<gene>
    <name evidence="3" type="ORF">BCR35DRAFT_262684</name>
</gene>
<dbReference type="STRING" id="106004.A0A1Y2G030"/>
<dbReference type="Pfam" id="PF01467">
    <property type="entry name" value="CTP_transf_like"/>
    <property type="match status" value="1"/>
</dbReference>
<feature type="region of interest" description="Disordered" evidence="1">
    <location>
        <begin position="18"/>
        <end position="65"/>
    </location>
</feature>
<feature type="compositionally biased region" description="Basic and acidic residues" evidence="1">
    <location>
        <begin position="39"/>
        <end position="53"/>
    </location>
</feature>
<dbReference type="GO" id="GO:0015937">
    <property type="term" value="P:coenzyme A biosynthetic process"/>
    <property type="evidence" value="ECO:0007669"/>
    <property type="project" value="TreeGrafter"/>
</dbReference>
<proteinExistence type="predicted"/>
<reference evidence="3 4" key="1">
    <citation type="submission" date="2016-07" db="EMBL/GenBank/DDBJ databases">
        <title>Pervasive Adenine N6-methylation of Active Genes in Fungi.</title>
        <authorList>
            <consortium name="DOE Joint Genome Institute"/>
            <person name="Mondo S.J."/>
            <person name="Dannebaum R.O."/>
            <person name="Kuo R.C."/>
            <person name="Labutti K."/>
            <person name="Haridas S."/>
            <person name="Kuo A."/>
            <person name="Salamov A."/>
            <person name="Ahrendt S.R."/>
            <person name="Lipzen A."/>
            <person name="Sullivan W."/>
            <person name="Andreopoulos W.B."/>
            <person name="Clum A."/>
            <person name="Lindquist E."/>
            <person name="Daum C."/>
            <person name="Ramamoorthy G.K."/>
            <person name="Gryganskyi A."/>
            <person name="Culley D."/>
            <person name="Magnuson J.K."/>
            <person name="James T.Y."/>
            <person name="O'Malley M.A."/>
            <person name="Stajich J.E."/>
            <person name="Spatafora J.W."/>
            <person name="Visel A."/>
            <person name="Grigoriev I.V."/>
        </authorList>
    </citation>
    <scope>NUCLEOTIDE SEQUENCE [LARGE SCALE GENOMIC DNA]</scope>
    <source>
        <strain evidence="3 4">62-1032</strain>
    </source>
</reference>
<dbReference type="EMBL" id="MCGR01000007">
    <property type="protein sequence ID" value="ORY89146.1"/>
    <property type="molecule type" value="Genomic_DNA"/>
</dbReference>